<dbReference type="InterPro" id="IPR045339">
    <property type="entry name" value="DUF6534"/>
</dbReference>
<proteinExistence type="predicted"/>
<keyword evidence="1" id="KW-1133">Transmembrane helix</keyword>
<dbReference type="EMBL" id="JASBNA010000009">
    <property type="protein sequence ID" value="KAK7689108.1"/>
    <property type="molecule type" value="Genomic_DNA"/>
</dbReference>
<keyword evidence="4" id="KW-1185">Reference proteome</keyword>
<feature type="transmembrane region" description="Helical" evidence="1">
    <location>
        <begin position="179"/>
        <end position="198"/>
    </location>
</feature>
<feature type="transmembrane region" description="Helical" evidence="1">
    <location>
        <begin position="20"/>
        <end position="42"/>
    </location>
</feature>
<dbReference type="PANTHER" id="PTHR40465:SF1">
    <property type="entry name" value="DUF6534 DOMAIN-CONTAINING PROTEIN"/>
    <property type="match status" value="1"/>
</dbReference>
<accession>A0AAW0G607</accession>
<feature type="transmembrane region" description="Helical" evidence="1">
    <location>
        <begin position="54"/>
        <end position="75"/>
    </location>
</feature>
<name>A0AAW0G607_9APHY</name>
<organism evidence="3 4">
    <name type="scientific">Cerrena zonata</name>
    <dbReference type="NCBI Taxonomy" id="2478898"/>
    <lineage>
        <taxon>Eukaryota</taxon>
        <taxon>Fungi</taxon>
        <taxon>Dikarya</taxon>
        <taxon>Basidiomycota</taxon>
        <taxon>Agaricomycotina</taxon>
        <taxon>Agaricomycetes</taxon>
        <taxon>Polyporales</taxon>
        <taxon>Cerrenaceae</taxon>
        <taxon>Cerrena</taxon>
    </lineage>
</organism>
<protein>
    <recommendedName>
        <fullName evidence="2">DUF6534 domain-containing protein</fullName>
    </recommendedName>
</protein>
<dbReference type="AlphaFoldDB" id="A0AAW0G607"/>
<gene>
    <name evidence="3" type="ORF">QCA50_007799</name>
</gene>
<comment type="caution">
    <text evidence="3">The sequence shown here is derived from an EMBL/GenBank/DDBJ whole genome shotgun (WGS) entry which is preliminary data.</text>
</comment>
<dbReference type="Pfam" id="PF20152">
    <property type="entry name" value="DUF6534"/>
    <property type="match status" value="1"/>
</dbReference>
<evidence type="ECO:0000259" key="2">
    <source>
        <dbReference type="Pfam" id="PF20152"/>
    </source>
</evidence>
<reference evidence="3 4" key="1">
    <citation type="submission" date="2022-09" db="EMBL/GenBank/DDBJ databases">
        <authorList>
            <person name="Palmer J.M."/>
        </authorList>
    </citation>
    <scope>NUCLEOTIDE SEQUENCE [LARGE SCALE GENOMIC DNA]</scope>
    <source>
        <strain evidence="3 4">DSM 7382</strain>
    </source>
</reference>
<feature type="transmembrane region" description="Helical" evidence="1">
    <location>
        <begin position="244"/>
        <end position="265"/>
    </location>
</feature>
<feature type="domain" description="DUF6534" evidence="2">
    <location>
        <begin position="183"/>
        <end position="269"/>
    </location>
</feature>
<evidence type="ECO:0000313" key="4">
    <source>
        <dbReference type="Proteomes" id="UP001385951"/>
    </source>
</evidence>
<feature type="transmembrane region" description="Helical" evidence="1">
    <location>
        <begin position="218"/>
        <end position="238"/>
    </location>
</feature>
<dbReference type="Proteomes" id="UP001385951">
    <property type="component" value="Unassembled WGS sequence"/>
</dbReference>
<evidence type="ECO:0000256" key="1">
    <source>
        <dbReference type="SAM" id="Phobius"/>
    </source>
</evidence>
<keyword evidence="1" id="KW-0812">Transmembrane</keyword>
<feature type="transmembrane region" description="Helical" evidence="1">
    <location>
        <begin position="105"/>
        <end position="123"/>
    </location>
</feature>
<evidence type="ECO:0000313" key="3">
    <source>
        <dbReference type="EMBL" id="KAK7689108.1"/>
    </source>
</evidence>
<keyword evidence="1" id="KW-0472">Membrane</keyword>
<feature type="transmembrane region" description="Helical" evidence="1">
    <location>
        <begin position="135"/>
        <end position="159"/>
    </location>
</feature>
<sequence>MVTTQGTITPFNLADFMGGAAMSICVALVLYGSVITQTYVYMYNCKKDSISMKVLVGVVWFLETTHTAFMLRQLYYLVVLSSGRIDSVIAVDWAVGLIDESRPQAFLITENGIIALVQGFYIWRIWVLNGRKHIPLFTLSFLLLVCIGFHITAAMYTLILPTWTQFGDSFGAKLSVEVSNALSATLDGAIAGVMVLLLCKGMMGTARWDCPVRWMITYVVNTGLLTMIVSITITIVYSRNPHSLLASGLTTVASKLYSNSFLGVLNARDMMQELYQHRGVAVFDSRGTEISGYRFSSVPASGNGLPPHIPFTPPAGSPVTGKMNNPSAIFPKPSINVLVPTTKVHIGNVV</sequence>
<dbReference type="PANTHER" id="PTHR40465">
    <property type="entry name" value="CHROMOSOME 1, WHOLE GENOME SHOTGUN SEQUENCE"/>
    <property type="match status" value="1"/>
</dbReference>